<name>A0A3P7PTN1_DIBLA</name>
<dbReference type="Gene3D" id="3.40.190.10">
    <property type="entry name" value="Periplasmic binding protein-like II"/>
    <property type="match status" value="2"/>
</dbReference>
<feature type="transmembrane region" description="Helical" evidence="1">
    <location>
        <begin position="118"/>
        <end position="140"/>
    </location>
</feature>
<gene>
    <name evidence="2" type="ORF">DILT_LOCUS13817</name>
</gene>
<protein>
    <submittedName>
        <fullName evidence="2">Uncharacterized protein</fullName>
    </submittedName>
</protein>
<dbReference type="Proteomes" id="UP000281553">
    <property type="component" value="Unassembled WGS sequence"/>
</dbReference>
<proteinExistence type="predicted"/>
<dbReference type="EMBL" id="UYRU01071701">
    <property type="protein sequence ID" value="VDN21346.1"/>
    <property type="molecule type" value="Genomic_DNA"/>
</dbReference>
<dbReference type="AlphaFoldDB" id="A0A3P7PTN1"/>
<evidence type="ECO:0000313" key="2">
    <source>
        <dbReference type="EMBL" id="VDN21346.1"/>
    </source>
</evidence>
<keyword evidence="1" id="KW-0812">Transmembrane</keyword>
<keyword evidence="1" id="KW-1133">Transmembrane helix</keyword>
<keyword evidence="1" id="KW-0472">Membrane</keyword>
<dbReference type="SUPFAM" id="SSF53850">
    <property type="entry name" value="Periplasmic binding protein-like II"/>
    <property type="match status" value="1"/>
</dbReference>
<organism evidence="2 3">
    <name type="scientific">Dibothriocephalus latus</name>
    <name type="common">Fish tapeworm</name>
    <name type="synonym">Diphyllobothrium latum</name>
    <dbReference type="NCBI Taxonomy" id="60516"/>
    <lineage>
        <taxon>Eukaryota</taxon>
        <taxon>Metazoa</taxon>
        <taxon>Spiralia</taxon>
        <taxon>Lophotrochozoa</taxon>
        <taxon>Platyhelminthes</taxon>
        <taxon>Cestoda</taxon>
        <taxon>Eucestoda</taxon>
        <taxon>Diphyllobothriidea</taxon>
        <taxon>Diphyllobothriidae</taxon>
        <taxon>Dibothriocephalus</taxon>
    </lineage>
</organism>
<sequence>MSYRIGERGREVSLSEGLDLLRNSDGYALIHDDKVVRAALAGNQEDIVMLPEKLATFYYGFAVDCGTEFEEVFSERIRRLKESGIIGRASERWFPSFPKERQPVARGIEVQLRHCSGAFIIVGVGICGAIVAVLIEYLFFRFSPRLCPRLPT</sequence>
<keyword evidence="3" id="KW-1185">Reference proteome</keyword>
<evidence type="ECO:0000313" key="3">
    <source>
        <dbReference type="Proteomes" id="UP000281553"/>
    </source>
</evidence>
<evidence type="ECO:0000256" key="1">
    <source>
        <dbReference type="SAM" id="Phobius"/>
    </source>
</evidence>
<accession>A0A3P7PTN1</accession>
<reference evidence="2 3" key="1">
    <citation type="submission" date="2018-11" db="EMBL/GenBank/DDBJ databases">
        <authorList>
            <consortium name="Pathogen Informatics"/>
        </authorList>
    </citation>
    <scope>NUCLEOTIDE SEQUENCE [LARGE SCALE GENOMIC DNA]</scope>
</reference>
<dbReference type="OrthoDB" id="9997229at2759"/>